<dbReference type="InterPro" id="IPR000835">
    <property type="entry name" value="HTH_MarR-typ"/>
</dbReference>
<protein>
    <submittedName>
        <fullName evidence="5">MarR family transcriptional regulator</fullName>
    </submittedName>
</protein>
<dbReference type="Proteomes" id="UP001652394">
    <property type="component" value="Unassembled WGS sequence"/>
</dbReference>
<dbReference type="Pfam" id="PF01047">
    <property type="entry name" value="MarR"/>
    <property type="match status" value="1"/>
</dbReference>
<reference evidence="5 6" key="1">
    <citation type="journal article" date="2021" name="ISME Commun">
        <title>Automated analysis of genomic sequences facilitates high-throughput and comprehensive description of bacteria.</title>
        <authorList>
            <person name="Hitch T.C.A."/>
        </authorList>
    </citation>
    <scope>NUCLEOTIDE SEQUENCE [LARGE SCALE GENOMIC DNA]</scope>
    <source>
        <strain evidence="5 6">H2_18</strain>
    </source>
</reference>
<dbReference type="SMART" id="SM00347">
    <property type="entry name" value="HTH_MARR"/>
    <property type="match status" value="1"/>
</dbReference>
<dbReference type="EMBL" id="JAOQJX010000005">
    <property type="protein sequence ID" value="MCU6746998.1"/>
    <property type="molecule type" value="Genomic_DNA"/>
</dbReference>
<dbReference type="SUPFAM" id="SSF46785">
    <property type="entry name" value="Winged helix' DNA-binding domain"/>
    <property type="match status" value="1"/>
</dbReference>
<keyword evidence="6" id="KW-1185">Reference proteome</keyword>
<proteinExistence type="predicted"/>
<keyword evidence="3" id="KW-0804">Transcription</keyword>
<evidence type="ECO:0000256" key="2">
    <source>
        <dbReference type="ARBA" id="ARBA00023125"/>
    </source>
</evidence>
<accession>A0ABT2T9P9</accession>
<keyword evidence="1" id="KW-0805">Transcription regulation</keyword>
<dbReference type="PROSITE" id="PS01117">
    <property type="entry name" value="HTH_MARR_1"/>
    <property type="match status" value="1"/>
</dbReference>
<dbReference type="Gene3D" id="1.10.10.10">
    <property type="entry name" value="Winged helix-like DNA-binding domain superfamily/Winged helix DNA-binding domain"/>
    <property type="match status" value="1"/>
</dbReference>
<comment type="caution">
    <text evidence="5">The sequence shown here is derived from an EMBL/GenBank/DDBJ whole genome shotgun (WGS) entry which is preliminary data.</text>
</comment>
<dbReference type="RefSeq" id="WP_059066643.1">
    <property type="nucleotide sequence ID" value="NZ_JAOQJX010000005.1"/>
</dbReference>
<dbReference type="PANTHER" id="PTHR42756">
    <property type="entry name" value="TRANSCRIPTIONAL REGULATOR, MARR"/>
    <property type="match status" value="1"/>
</dbReference>
<evidence type="ECO:0000313" key="5">
    <source>
        <dbReference type="EMBL" id="MCU6746998.1"/>
    </source>
</evidence>
<dbReference type="InterPro" id="IPR023187">
    <property type="entry name" value="Tscrpt_reg_MarR-type_CS"/>
</dbReference>
<sequence length="145" mass="16399">MFDLDCCVAFVTNVASKTLSDSLNNRLIRHGVTKSQWIAMYYINREGNLTQKLLADLMGAKEPTITGILDRLEREGLILRQGDVNDKRKKILVLTDKGRLINAKLTDIAQEFRDVCLAGISEKDQKTFLEILDKMVAAATNWNKK</sequence>
<feature type="domain" description="HTH marR-type" evidence="4">
    <location>
        <begin position="1"/>
        <end position="137"/>
    </location>
</feature>
<dbReference type="PROSITE" id="PS50995">
    <property type="entry name" value="HTH_MARR_2"/>
    <property type="match status" value="1"/>
</dbReference>
<organism evidence="5 6">
    <name type="scientific">Faecalicatena acetigenes</name>
    <dbReference type="NCBI Taxonomy" id="2981790"/>
    <lineage>
        <taxon>Bacteria</taxon>
        <taxon>Bacillati</taxon>
        <taxon>Bacillota</taxon>
        <taxon>Clostridia</taxon>
        <taxon>Lachnospirales</taxon>
        <taxon>Lachnospiraceae</taxon>
        <taxon>Faecalicatena</taxon>
    </lineage>
</organism>
<evidence type="ECO:0000256" key="3">
    <source>
        <dbReference type="ARBA" id="ARBA00023163"/>
    </source>
</evidence>
<evidence type="ECO:0000259" key="4">
    <source>
        <dbReference type="PROSITE" id="PS50995"/>
    </source>
</evidence>
<evidence type="ECO:0000256" key="1">
    <source>
        <dbReference type="ARBA" id="ARBA00023015"/>
    </source>
</evidence>
<evidence type="ECO:0000313" key="6">
    <source>
        <dbReference type="Proteomes" id="UP001652394"/>
    </source>
</evidence>
<gene>
    <name evidence="5" type="ORF">OCV51_04920</name>
</gene>
<dbReference type="PANTHER" id="PTHR42756:SF1">
    <property type="entry name" value="TRANSCRIPTIONAL REPRESSOR OF EMRAB OPERON"/>
    <property type="match status" value="1"/>
</dbReference>
<dbReference type="PRINTS" id="PR00598">
    <property type="entry name" value="HTHMARR"/>
</dbReference>
<dbReference type="InterPro" id="IPR036388">
    <property type="entry name" value="WH-like_DNA-bd_sf"/>
</dbReference>
<name>A0ABT2T9P9_9FIRM</name>
<dbReference type="InterPro" id="IPR036390">
    <property type="entry name" value="WH_DNA-bd_sf"/>
</dbReference>
<keyword evidence="2" id="KW-0238">DNA-binding</keyword>